<feature type="transmembrane region" description="Helical" evidence="9">
    <location>
        <begin position="12"/>
        <end position="30"/>
    </location>
</feature>
<dbReference type="GO" id="GO:0006605">
    <property type="term" value="P:protein targeting"/>
    <property type="evidence" value="ECO:0007669"/>
    <property type="project" value="UniProtKB-UniRule"/>
</dbReference>
<evidence type="ECO:0000256" key="2">
    <source>
        <dbReference type="ARBA" id="ARBA00022448"/>
    </source>
</evidence>
<dbReference type="InterPro" id="IPR048634">
    <property type="entry name" value="SecD_SecF_C"/>
</dbReference>
<comment type="caution">
    <text evidence="13">The sequence shown here is derived from an EMBL/GenBank/DDBJ whole genome shotgun (WGS) entry which is preliminary data.</text>
</comment>
<evidence type="ECO:0000259" key="12">
    <source>
        <dbReference type="Pfam" id="PF22599"/>
    </source>
</evidence>
<dbReference type="Pfam" id="PF07549">
    <property type="entry name" value="Sec_GG"/>
    <property type="match status" value="1"/>
</dbReference>
<dbReference type="GO" id="GO:0065002">
    <property type="term" value="P:intracellular protein transmembrane transport"/>
    <property type="evidence" value="ECO:0007669"/>
    <property type="project" value="UniProtKB-UniRule"/>
</dbReference>
<feature type="region of interest" description="Disordered" evidence="10">
    <location>
        <begin position="135"/>
        <end position="324"/>
    </location>
</feature>
<comment type="subunit">
    <text evidence="9">Forms a complex with SecF. Part of the essential Sec protein translocation apparatus which comprises SecA, SecYEG and auxiliary proteins SecDF. Other proteins may also be involved.</text>
</comment>
<organism evidence="13 14">
    <name type="scientific">Mycolicibacter longobardus</name>
    <dbReference type="NCBI Taxonomy" id="1108812"/>
    <lineage>
        <taxon>Bacteria</taxon>
        <taxon>Bacillati</taxon>
        <taxon>Actinomycetota</taxon>
        <taxon>Actinomycetes</taxon>
        <taxon>Mycobacteriales</taxon>
        <taxon>Mycobacteriaceae</taxon>
        <taxon>Mycolicibacter</taxon>
    </lineage>
</organism>
<feature type="transmembrane region" description="Helical" evidence="9">
    <location>
        <begin position="504"/>
        <end position="522"/>
    </location>
</feature>
<protein>
    <recommendedName>
        <fullName evidence="9">Protein translocase subunit SecD</fullName>
    </recommendedName>
</protein>
<evidence type="ECO:0000256" key="9">
    <source>
        <dbReference type="HAMAP-Rule" id="MF_01463"/>
    </source>
</evidence>
<comment type="subcellular location">
    <subcellularLocation>
        <location evidence="1 9">Cell membrane</location>
        <topology evidence="1 9">Multi-pass membrane protein</topology>
    </subcellularLocation>
</comment>
<evidence type="ECO:0000313" key="13">
    <source>
        <dbReference type="EMBL" id="ORW12837.1"/>
    </source>
</evidence>
<dbReference type="EMBL" id="LQPG01000010">
    <property type="protein sequence ID" value="ORW12837.1"/>
    <property type="molecule type" value="Genomic_DNA"/>
</dbReference>
<dbReference type="InterPro" id="IPR005791">
    <property type="entry name" value="SecD"/>
</dbReference>
<keyword evidence="6 9" id="KW-1133">Transmembrane helix</keyword>
<dbReference type="InterPro" id="IPR022813">
    <property type="entry name" value="SecD/SecF_arch_bac"/>
</dbReference>
<keyword evidence="4 9" id="KW-0812">Transmembrane</keyword>
<comment type="similarity">
    <text evidence="9">Belongs to the SecD/SecF family. SecD subfamily.</text>
</comment>
<evidence type="ECO:0000256" key="6">
    <source>
        <dbReference type="ARBA" id="ARBA00022989"/>
    </source>
</evidence>
<keyword evidence="5 9" id="KW-0653">Protein transport</keyword>
<evidence type="ECO:0000256" key="3">
    <source>
        <dbReference type="ARBA" id="ARBA00022475"/>
    </source>
</evidence>
<dbReference type="PANTHER" id="PTHR30081:SF1">
    <property type="entry name" value="PROTEIN TRANSLOCASE SUBUNIT SECD"/>
    <property type="match status" value="1"/>
</dbReference>
<dbReference type="InterPro" id="IPR054384">
    <property type="entry name" value="SecDF_P1_head"/>
</dbReference>
<feature type="compositionally biased region" description="Pro residues" evidence="10">
    <location>
        <begin position="250"/>
        <end position="267"/>
    </location>
</feature>
<feature type="region of interest" description="Disordered" evidence="10">
    <location>
        <begin position="686"/>
        <end position="714"/>
    </location>
</feature>
<evidence type="ECO:0000313" key="14">
    <source>
        <dbReference type="Proteomes" id="UP000193866"/>
    </source>
</evidence>
<dbReference type="NCBIfam" id="TIGR01129">
    <property type="entry name" value="secD"/>
    <property type="match status" value="1"/>
</dbReference>
<dbReference type="PANTHER" id="PTHR30081">
    <property type="entry name" value="PROTEIN-EXPORT MEMBRANE PROTEIN SEC"/>
    <property type="match status" value="1"/>
</dbReference>
<accession>A0A1X1YP02</accession>
<evidence type="ECO:0000256" key="5">
    <source>
        <dbReference type="ARBA" id="ARBA00022927"/>
    </source>
</evidence>
<dbReference type="InterPro" id="IPR055344">
    <property type="entry name" value="SecD_SecF_C_bact"/>
</dbReference>
<dbReference type="GO" id="GO:0015450">
    <property type="term" value="F:protein-transporting ATPase activity"/>
    <property type="evidence" value="ECO:0007669"/>
    <property type="project" value="InterPro"/>
</dbReference>
<keyword evidence="8 9" id="KW-0472">Membrane</keyword>
<feature type="compositionally biased region" description="Gly residues" evidence="10">
    <location>
        <begin position="303"/>
        <end position="320"/>
    </location>
</feature>
<dbReference type="Gene3D" id="3.30.1360.200">
    <property type="match status" value="1"/>
</dbReference>
<evidence type="ECO:0000256" key="4">
    <source>
        <dbReference type="ARBA" id="ARBA00022692"/>
    </source>
</evidence>
<dbReference type="HAMAP" id="MF_01463_B">
    <property type="entry name" value="SecD_B"/>
    <property type="match status" value="1"/>
</dbReference>
<dbReference type="Pfam" id="PF22599">
    <property type="entry name" value="SecDF_P1_head"/>
    <property type="match status" value="1"/>
</dbReference>
<feature type="domain" description="SecDF P1 head subdomain" evidence="12">
    <location>
        <begin position="374"/>
        <end position="482"/>
    </location>
</feature>
<feature type="compositionally biased region" description="Low complexity" evidence="10">
    <location>
        <begin position="696"/>
        <end position="708"/>
    </location>
</feature>
<feature type="compositionally biased region" description="Gly residues" evidence="10">
    <location>
        <begin position="137"/>
        <end position="194"/>
    </location>
</feature>
<evidence type="ECO:0000256" key="1">
    <source>
        <dbReference type="ARBA" id="ARBA00004651"/>
    </source>
</evidence>
<dbReference type="STRING" id="1108812.AWC16_06715"/>
<feature type="compositionally biased region" description="Gly residues" evidence="10">
    <location>
        <begin position="229"/>
        <end position="244"/>
    </location>
</feature>
<dbReference type="AlphaFoldDB" id="A0A1X1YP02"/>
<name>A0A1X1YP02_9MYCO</name>
<gene>
    <name evidence="9" type="primary">secD</name>
    <name evidence="13" type="ORF">AWC16_06715</name>
</gene>
<evidence type="ECO:0000256" key="7">
    <source>
        <dbReference type="ARBA" id="ARBA00023010"/>
    </source>
</evidence>
<dbReference type="Gene3D" id="1.20.1640.10">
    <property type="entry name" value="Multidrug efflux transporter AcrB transmembrane domain"/>
    <property type="match status" value="1"/>
</dbReference>
<feature type="transmembrane region" description="Helical" evidence="9">
    <location>
        <begin position="633"/>
        <end position="659"/>
    </location>
</feature>
<feature type="domain" description="Protein export membrane protein SecD/SecF C-terminal" evidence="11">
    <location>
        <begin position="484"/>
        <end position="658"/>
    </location>
</feature>
<evidence type="ECO:0000256" key="10">
    <source>
        <dbReference type="SAM" id="MobiDB-lite"/>
    </source>
</evidence>
<feature type="transmembrane region" description="Helical" evidence="9">
    <location>
        <begin position="529"/>
        <end position="553"/>
    </location>
</feature>
<dbReference type="NCBIfam" id="TIGR00916">
    <property type="entry name" value="2A0604s01"/>
    <property type="match status" value="1"/>
</dbReference>
<dbReference type="GO" id="GO:0043952">
    <property type="term" value="P:protein transport by the Sec complex"/>
    <property type="evidence" value="ECO:0007669"/>
    <property type="project" value="UniProtKB-UniRule"/>
</dbReference>
<dbReference type="Proteomes" id="UP000193866">
    <property type="component" value="Unassembled WGS sequence"/>
</dbReference>
<dbReference type="InterPro" id="IPR022646">
    <property type="entry name" value="SecD/SecF_CS"/>
</dbReference>
<dbReference type="Gene3D" id="3.30.70.3220">
    <property type="match status" value="1"/>
</dbReference>
<keyword evidence="14" id="KW-1185">Reference proteome</keyword>
<feature type="compositionally biased region" description="Low complexity" evidence="10">
    <location>
        <begin position="282"/>
        <end position="291"/>
    </location>
</feature>
<evidence type="ECO:0000259" key="11">
    <source>
        <dbReference type="Pfam" id="PF02355"/>
    </source>
</evidence>
<dbReference type="Pfam" id="PF02355">
    <property type="entry name" value="SecD_SecF_C"/>
    <property type="match status" value="1"/>
</dbReference>
<comment type="function">
    <text evidence="9">Part of the Sec protein translocase complex. Interacts with the SecYEG preprotein conducting channel. SecDF uses the proton motive force (PMF) to complete protein translocation after the ATP-dependent function of SecA.</text>
</comment>
<dbReference type="OrthoDB" id="5240379at2"/>
<sequence>MASPSVPVHPARNLAVFLAMLIGVYLLVFLTGNKLAEPKLGIDLQGGTRVTLTARTPDGSSPTREALNQAQQIISARVNGLGVSGSEVIIDGNNLVITVPGSDGNEARTLGQTARLYIRPVISGVSVQEAAQAAGGRMPGLPGGGAPGIPGLPPGAGGGIPGLPPGAGGGIPGLPPGAGGGIPGLPPGAGGGAPGLPPGLLPGAPGIPAQPGSPFTGGQSTPGDQTLPGGSGAGGEGTFGGNGGSFPQQPLIPPAQPRPFPQEPTPAPGTTSESPGPENTSEPTAPGSPGEAPSPGPQLPGLPGLGLPGLPGLPGQGGQAQGLAGRIAAEKRLRQSDNKVVQALALQIQAGRCDKEDVLAGNDDPDLPLVTCSQDHQTAYLLAPSIISGDQIADATSGMDQRSGSNIVQLQFKSGAADVWADFTAAHIGTQTAFTLDSQVVSAPQIQEAIPGGRTQITGGSPGFTPDGARQLANVLKYGSLPLSFEASEAETVSATLGMTSLKAGLIAGAIGLALVLIYSLLYYRVLGVLTALSLVLAGAMVYAILVLLGRYINYTLDLAGIAGLIIGIGTTADSFVVFFERIKDEIREGRSFRSAVPRGWTRARKTIVSGNAVTFLAAAVLYFLAVGQVKGFAFTLGLTTILDIVVVFLVTWPLVYLASKSPTLAKPSYNGLGAVQQVARERRAVAKSGGGTGGKAAAKTRTRVTTAQSTGQG</sequence>
<feature type="transmembrane region" description="Helical" evidence="9">
    <location>
        <begin position="608"/>
        <end position="627"/>
    </location>
</feature>
<reference evidence="13 14" key="1">
    <citation type="submission" date="2016-01" db="EMBL/GenBank/DDBJ databases">
        <title>The new phylogeny of the genus Mycobacterium.</title>
        <authorList>
            <person name="Tarcisio F."/>
            <person name="Conor M."/>
            <person name="Antonella G."/>
            <person name="Elisabetta G."/>
            <person name="Giulia F.S."/>
            <person name="Sara T."/>
            <person name="Anna F."/>
            <person name="Clotilde B."/>
            <person name="Roberto B."/>
            <person name="Veronica D.S."/>
            <person name="Fabio R."/>
            <person name="Monica P."/>
            <person name="Olivier J."/>
            <person name="Enrico T."/>
            <person name="Nicola S."/>
        </authorList>
    </citation>
    <scope>NUCLEOTIDE SEQUENCE [LARGE SCALE GENOMIC DNA]</scope>
    <source>
        <strain evidence="13 14">DSM 45394</strain>
    </source>
</reference>
<keyword evidence="2 9" id="KW-0813">Transport</keyword>
<feature type="compositionally biased region" description="Polar residues" evidence="10">
    <location>
        <begin position="269"/>
        <end position="281"/>
    </location>
</feature>
<dbReference type="GO" id="GO:0005886">
    <property type="term" value="C:plasma membrane"/>
    <property type="evidence" value="ECO:0007669"/>
    <property type="project" value="UniProtKB-SubCell"/>
</dbReference>
<proteinExistence type="inferred from homology"/>
<dbReference type="FunFam" id="1.20.1640.10:FF:000014">
    <property type="entry name" value="Protein translocase subunit SecD"/>
    <property type="match status" value="1"/>
</dbReference>
<keyword evidence="7 9" id="KW-0811">Translocation</keyword>
<dbReference type="RefSeq" id="WP_133055913.1">
    <property type="nucleotide sequence ID" value="NZ_JACKVG010000012.1"/>
</dbReference>
<evidence type="ECO:0000256" key="8">
    <source>
        <dbReference type="ARBA" id="ARBA00023136"/>
    </source>
</evidence>
<feature type="transmembrane region" description="Helical" evidence="9">
    <location>
        <begin position="559"/>
        <end position="580"/>
    </location>
</feature>
<dbReference type="SUPFAM" id="SSF82866">
    <property type="entry name" value="Multidrug efflux transporter AcrB transmembrane domain"/>
    <property type="match status" value="1"/>
</dbReference>
<keyword evidence="3 9" id="KW-1003">Cell membrane</keyword>